<keyword evidence="3" id="KW-0677">Repeat</keyword>
<dbReference type="GO" id="GO:0005930">
    <property type="term" value="C:axoneme"/>
    <property type="evidence" value="ECO:0007669"/>
    <property type="project" value="TreeGrafter"/>
</dbReference>
<keyword evidence="2" id="KW-0853">WD repeat</keyword>
<keyword evidence="8" id="KW-1185">Reference proteome</keyword>
<gene>
    <name evidence="7" type="ORF">KC19_8G118700</name>
</gene>
<evidence type="ECO:0000313" key="7">
    <source>
        <dbReference type="EMBL" id="KAG0564538.1"/>
    </source>
</evidence>
<evidence type="ECO:0000256" key="3">
    <source>
        <dbReference type="ARBA" id="ARBA00022737"/>
    </source>
</evidence>
<evidence type="ECO:0000256" key="5">
    <source>
        <dbReference type="ARBA" id="ARBA00023273"/>
    </source>
</evidence>
<keyword evidence="4" id="KW-0969">Cilium</keyword>
<dbReference type="GO" id="GO:0042073">
    <property type="term" value="P:intraciliary transport"/>
    <property type="evidence" value="ECO:0007669"/>
    <property type="project" value="TreeGrafter"/>
</dbReference>
<dbReference type="SUPFAM" id="SSF69322">
    <property type="entry name" value="Tricorn protease domain 2"/>
    <property type="match status" value="1"/>
</dbReference>
<organism evidence="7 8">
    <name type="scientific">Ceratodon purpureus</name>
    <name type="common">Fire moss</name>
    <name type="synonym">Dicranum purpureum</name>
    <dbReference type="NCBI Taxonomy" id="3225"/>
    <lineage>
        <taxon>Eukaryota</taxon>
        <taxon>Viridiplantae</taxon>
        <taxon>Streptophyta</taxon>
        <taxon>Embryophyta</taxon>
        <taxon>Bryophyta</taxon>
        <taxon>Bryophytina</taxon>
        <taxon>Bryopsida</taxon>
        <taxon>Dicranidae</taxon>
        <taxon>Pseudoditrichales</taxon>
        <taxon>Ditrichaceae</taxon>
        <taxon>Ceratodon</taxon>
    </lineage>
</organism>
<name>A0A8T0H359_CERPU</name>
<reference evidence="7" key="1">
    <citation type="submission" date="2020-06" db="EMBL/GenBank/DDBJ databases">
        <title>WGS assembly of Ceratodon purpureus strain R40.</title>
        <authorList>
            <person name="Carey S.B."/>
            <person name="Jenkins J."/>
            <person name="Shu S."/>
            <person name="Lovell J.T."/>
            <person name="Sreedasyam A."/>
            <person name="Maumus F."/>
            <person name="Tiley G.P."/>
            <person name="Fernandez-Pozo N."/>
            <person name="Barry K."/>
            <person name="Chen C."/>
            <person name="Wang M."/>
            <person name="Lipzen A."/>
            <person name="Daum C."/>
            <person name="Saski C.A."/>
            <person name="Payton A.C."/>
            <person name="Mcbreen J.C."/>
            <person name="Conrad R.E."/>
            <person name="Kollar L.M."/>
            <person name="Olsson S."/>
            <person name="Huttunen S."/>
            <person name="Landis J.B."/>
            <person name="Wickett N.J."/>
            <person name="Johnson M.G."/>
            <person name="Rensing S.A."/>
            <person name="Grimwood J."/>
            <person name="Schmutz J."/>
            <person name="Mcdaniel S.F."/>
        </authorList>
    </citation>
    <scope>NUCLEOTIDE SEQUENCE</scope>
    <source>
        <strain evidence="7">R40</strain>
    </source>
</reference>
<sequence length="323" mass="36541">MVHNAGELSLVEYGCNEVLGTCRTEHLSPFLISVRLNDRSFRTPDPHSNFEENKKIAYLIDLQTIRILDLVSGVTAGTLNHDCKIDWLELNPHASHLLFRDKKQQLHLFNLITQERIALLSFCSYVQWVPDSDVVVAQNRSNLYVWYSIRNPEQATIFPIKGEVEGIERTQGRTEVLVDEGSTAVSYVLDEALIEFGMALEALAYDHAIAILEPLQLAPETEAMWKQLADAALHHKELAVAERCYAALGDVAKARFIHKVNQAKDEVAQAVGIDGLDHYSVRAKLALLQHQWKVAETLLLEHGQVNATIQMYTECHRRRKLGR</sequence>
<evidence type="ECO:0000313" key="8">
    <source>
        <dbReference type="Proteomes" id="UP000822688"/>
    </source>
</evidence>
<dbReference type="GO" id="GO:0030992">
    <property type="term" value="C:intraciliary transport particle B"/>
    <property type="evidence" value="ECO:0007669"/>
    <property type="project" value="TreeGrafter"/>
</dbReference>
<dbReference type="Pfam" id="PF23387">
    <property type="entry name" value="TPR_IFT80_172"/>
    <property type="match status" value="1"/>
</dbReference>
<dbReference type="EMBL" id="CM026429">
    <property type="protein sequence ID" value="KAG0564538.1"/>
    <property type="molecule type" value="Genomic_DNA"/>
</dbReference>
<evidence type="ECO:0000259" key="6">
    <source>
        <dbReference type="Pfam" id="PF23387"/>
    </source>
</evidence>
<dbReference type="Proteomes" id="UP000822688">
    <property type="component" value="Chromosome 8"/>
</dbReference>
<dbReference type="InterPro" id="IPR056157">
    <property type="entry name" value="TPR_IFT80_172_dom"/>
</dbReference>
<proteinExistence type="predicted"/>
<feature type="domain" description="IFT80/172/WDR35 TPR" evidence="6">
    <location>
        <begin position="224"/>
        <end position="317"/>
    </location>
</feature>
<comment type="caution">
    <text evidence="7">The sequence shown here is derived from an EMBL/GenBank/DDBJ whole genome shotgun (WGS) entry which is preliminary data.</text>
</comment>
<evidence type="ECO:0000256" key="2">
    <source>
        <dbReference type="ARBA" id="ARBA00022574"/>
    </source>
</evidence>
<dbReference type="Gene3D" id="1.25.40.470">
    <property type="match status" value="1"/>
</dbReference>
<dbReference type="OrthoDB" id="2186662at2759"/>
<dbReference type="GO" id="GO:0036064">
    <property type="term" value="C:ciliary basal body"/>
    <property type="evidence" value="ECO:0007669"/>
    <property type="project" value="TreeGrafter"/>
</dbReference>
<dbReference type="AlphaFoldDB" id="A0A8T0H359"/>
<comment type="subcellular location">
    <subcellularLocation>
        <location evidence="1">Cell projection</location>
        <location evidence="1">Cilium</location>
    </subcellularLocation>
</comment>
<accession>A0A8T0H359</accession>
<dbReference type="PANTHER" id="PTHR15722">
    <property type="entry name" value="IFT140/172-RELATED"/>
    <property type="match status" value="1"/>
</dbReference>
<keyword evidence="5" id="KW-0966">Cell projection</keyword>
<protein>
    <recommendedName>
        <fullName evidence="6">IFT80/172/WDR35 TPR domain-containing protein</fullName>
    </recommendedName>
</protein>
<evidence type="ECO:0000256" key="4">
    <source>
        <dbReference type="ARBA" id="ARBA00023069"/>
    </source>
</evidence>
<evidence type="ECO:0000256" key="1">
    <source>
        <dbReference type="ARBA" id="ARBA00004138"/>
    </source>
</evidence>
<dbReference type="PANTHER" id="PTHR15722:SF2">
    <property type="entry name" value="INTRAFLAGELLAR TRANSPORT PROTEIN 172 HOMOLOG"/>
    <property type="match status" value="1"/>
</dbReference>